<dbReference type="InterPro" id="IPR034154">
    <property type="entry name" value="TOPRIM_DnaG/twinkle"/>
</dbReference>
<evidence type="ECO:0000256" key="3">
    <source>
        <dbReference type="ARBA" id="ARBA00022679"/>
    </source>
</evidence>
<feature type="compositionally biased region" description="Basic and acidic residues" evidence="10">
    <location>
        <begin position="347"/>
        <end position="360"/>
    </location>
</feature>
<keyword evidence="4 9" id="KW-0548">Nucleotidyltransferase</keyword>
<dbReference type="GO" id="GO:0003899">
    <property type="term" value="F:DNA-directed RNA polymerase activity"/>
    <property type="evidence" value="ECO:0007669"/>
    <property type="project" value="UniProtKB-UniRule"/>
</dbReference>
<dbReference type="GO" id="GO:0000428">
    <property type="term" value="C:DNA-directed RNA polymerase complex"/>
    <property type="evidence" value="ECO:0007669"/>
    <property type="project" value="UniProtKB-KW"/>
</dbReference>
<protein>
    <recommendedName>
        <fullName evidence="9">DNA primase DnaG</fullName>
        <ecNumber evidence="9">2.7.7.101</ecNumber>
    </recommendedName>
</protein>
<feature type="compositionally biased region" description="Acidic residues" evidence="10">
    <location>
        <begin position="305"/>
        <end position="329"/>
    </location>
</feature>
<evidence type="ECO:0000256" key="1">
    <source>
        <dbReference type="ARBA" id="ARBA00022478"/>
    </source>
</evidence>
<organism evidence="12 13">
    <name type="scientific">Halorubrum vacuolatum</name>
    <name type="common">Natronobacterium vacuolatum</name>
    <dbReference type="NCBI Taxonomy" id="63740"/>
    <lineage>
        <taxon>Archaea</taxon>
        <taxon>Methanobacteriati</taxon>
        <taxon>Methanobacteriota</taxon>
        <taxon>Stenosarchaea group</taxon>
        <taxon>Halobacteria</taxon>
        <taxon>Halobacteriales</taxon>
        <taxon>Haloferacaceae</taxon>
        <taxon>Halorubrum</taxon>
    </lineage>
</organism>
<keyword evidence="7" id="KW-0460">Magnesium</keyword>
<keyword evidence="2 9" id="KW-0639">Primosome</keyword>
<keyword evidence="13" id="KW-1185">Reference proteome</keyword>
<dbReference type="InterPro" id="IPR006171">
    <property type="entry name" value="TOPRIM_dom"/>
</dbReference>
<evidence type="ECO:0000256" key="5">
    <source>
        <dbReference type="ARBA" id="ARBA00022705"/>
    </source>
</evidence>
<dbReference type="PROSITE" id="PS50880">
    <property type="entry name" value="TOPRIM"/>
    <property type="match status" value="1"/>
</dbReference>
<keyword evidence="6" id="KW-0479">Metal-binding</keyword>
<keyword evidence="3 9" id="KW-0808">Transferase</keyword>
<evidence type="ECO:0000256" key="2">
    <source>
        <dbReference type="ARBA" id="ARBA00022515"/>
    </source>
</evidence>
<comment type="subunit">
    <text evidence="9">Forms a ternary complex with MCM helicase and DNA.</text>
</comment>
<evidence type="ECO:0000256" key="6">
    <source>
        <dbReference type="ARBA" id="ARBA00022723"/>
    </source>
</evidence>
<dbReference type="GO" id="GO:0008143">
    <property type="term" value="F:poly(A) binding"/>
    <property type="evidence" value="ECO:0007669"/>
    <property type="project" value="InterPro"/>
</dbReference>
<accession>A0A238V9H1</accession>
<dbReference type="SUPFAM" id="SSF56731">
    <property type="entry name" value="DNA primase core"/>
    <property type="match status" value="1"/>
</dbReference>
<dbReference type="GO" id="GO:0005737">
    <property type="term" value="C:cytoplasm"/>
    <property type="evidence" value="ECO:0007669"/>
    <property type="project" value="TreeGrafter"/>
</dbReference>
<dbReference type="PANTHER" id="PTHR30313">
    <property type="entry name" value="DNA PRIMASE"/>
    <property type="match status" value="1"/>
</dbReference>
<dbReference type="Proteomes" id="UP000198397">
    <property type="component" value="Unassembled WGS sequence"/>
</dbReference>
<evidence type="ECO:0000313" key="12">
    <source>
        <dbReference type="EMBL" id="SNR31082.1"/>
    </source>
</evidence>
<dbReference type="EC" id="2.7.7.101" evidence="9"/>
<feature type="compositionally biased region" description="Acidic residues" evidence="10">
    <location>
        <begin position="392"/>
        <end position="421"/>
    </location>
</feature>
<evidence type="ECO:0000259" key="11">
    <source>
        <dbReference type="PROSITE" id="PS50880"/>
    </source>
</evidence>
<dbReference type="Gene3D" id="3.40.1360.10">
    <property type="match status" value="1"/>
</dbReference>
<dbReference type="RefSeq" id="WP_089383594.1">
    <property type="nucleotide sequence ID" value="NZ_FZNQ01000002.1"/>
</dbReference>
<dbReference type="GO" id="GO:0046872">
    <property type="term" value="F:metal ion binding"/>
    <property type="evidence" value="ECO:0007669"/>
    <property type="project" value="UniProtKB-KW"/>
</dbReference>
<dbReference type="AlphaFoldDB" id="A0A238V9H1"/>
<dbReference type="NCBIfam" id="NF003108">
    <property type="entry name" value="PRK04031.1-1"/>
    <property type="match status" value="1"/>
</dbReference>
<reference evidence="12 13" key="1">
    <citation type="submission" date="2017-06" db="EMBL/GenBank/DDBJ databases">
        <authorList>
            <person name="Kim H.J."/>
            <person name="Triplett B.A."/>
        </authorList>
    </citation>
    <scope>NUCLEOTIDE SEQUENCE [LARGE SCALE GENOMIC DNA]</scope>
    <source>
        <strain evidence="12 13">DSM 8800</strain>
    </source>
</reference>
<dbReference type="SMART" id="SM00493">
    <property type="entry name" value="TOPRIM"/>
    <property type="match status" value="1"/>
</dbReference>
<dbReference type="OrthoDB" id="8643at2157"/>
<dbReference type="GO" id="GO:0006269">
    <property type="term" value="P:DNA replication, synthesis of primer"/>
    <property type="evidence" value="ECO:0007669"/>
    <property type="project" value="UniProtKB-UniRule"/>
</dbReference>
<proteinExistence type="inferred from homology"/>
<feature type="domain" description="Toprim" evidence="11">
    <location>
        <begin position="167"/>
        <end position="253"/>
    </location>
</feature>
<evidence type="ECO:0000256" key="4">
    <source>
        <dbReference type="ARBA" id="ARBA00022695"/>
    </source>
</evidence>
<comment type="similarity">
    <text evidence="9">Belongs to the archaeal DnaG primase family.</text>
</comment>
<dbReference type="PANTHER" id="PTHR30313:SF2">
    <property type="entry name" value="DNA PRIMASE"/>
    <property type="match status" value="1"/>
</dbReference>
<gene>
    <name evidence="9" type="primary">dnaG</name>
    <name evidence="12" type="ORF">SAMN06264855_102139</name>
</gene>
<evidence type="ECO:0000256" key="10">
    <source>
        <dbReference type="SAM" id="MobiDB-lite"/>
    </source>
</evidence>
<dbReference type="GO" id="GO:0000178">
    <property type="term" value="C:exosome (RNase complex)"/>
    <property type="evidence" value="ECO:0007669"/>
    <property type="project" value="InterPro"/>
</dbReference>
<evidence type="ECO:0000256" key="9">
    <source>
        <dbReference type="HAMAP-Rule" id="MF_00007"/>
    </source>
</evidence>
<keyword evidence="5 9" id="KW-0235">DNA replication</keyword>
<feature type="compositionally biased region" description="Basic and acidic residues" evidence="10">
    <location>
        <begin position="270"/>
        <end position="285"/>
    </location>
</feature>
<feature type="region of interest" description="Disordered" evidence="10">
    <location>
        <begin position="269"/>
        <end position="426"/>
    </location>
</feature>
<name>A0A238V9H1_HALVU</name>
<dbReference type="GO" id="GO:1990077">
    <property type="term" value="C:primosome complex"/>
    <property type="evidence" value="ECO:0007669"/>
    <property type="project" value="UniProtKB-KW"/>
</dbReference>
<keyword evidence="8 9" id="KW-0804">Transcription</keyword>
<dbReference type="InterPro" id="IPR050219">
    <property type="entry name" value="DnaG_primase"/>
</dbReference>
<dbReference type="CDD" id="cd01029">
    <property type="entry name" value="TOPRIM_primases"/>
    <property type="match status" value="1"/>
</dbReference>
<dbReference type="Pfam" id="PF13662">
    <property type="entry name" value="Toprim_4"/>
    <property type="match status" value="1"/>
</dbReference>
<dbReference type="InterPro" id="IPR020607">
    <property type="entry name" value="Primase_DnaG_arc"/>
</dbReference>
<keyword evidence="1 9" id="KW-0240">DNA-directed RNA polymerase</keyword>
<sequence length="528" mass="55533">MDDTAKYLIHATMAADGVVERSDVVGAVFGQTEGLLGDELDLRGLQESSKVGRIDVDVESENGQSFGEVTVASSLDKVETAILGASLETIDRIGPCRASVEVRSIEDVRAAKRREVVERAKELLAEGFEETSLASTDVLEEVRDAARVEGIDEYEGLPAGPRVGDSDAVIVVEGRADVLTLLEGGIKNAVAVEGTNVPETVADLTRDRTVTAFLDGDRGGELILRELTQVGEIDYVAFAPPGKSVEDLNRGAVFEALRGKIPYETLADEPNLRRAAADRTRERTDATGSSADAETGAPEGTDGTGDPEDTDDAEDPEDTDGAEDPEGTDSAENPGTGEAGAGAFNSTDRHDHGDTDRSSEESSGIDAVDDGDEADDVAEGEADVEIGGTGAETEDTDTESEEVGAESEEVGAESDDAVVQDDESRSLEEHVKEVIDAGSGLARLLADDLGVQREVEATAAFDAIAEASDPPHTVIVDGRIDQRLLDIGAQRGVGELLGRETGEYVKRPIGVRVRTVGDLQVDVDAIAE</sequence>
<evidence type="ECO:0000256" key="7">
    <source>
        <dbReference type="ARBA" id="ARBA00022842"/>
    </source>
</evidence>
<comment type="catalytic activity">
    <reaction evidence="9">
        <text>ssDNA + n NTP = ssDNA/pppN(pN)n-1 hybrid + (n-1) diphosphate.</text>
        <dbReference type="EC" id="2.7.7.101"/>
    </reaction>
</comment>
<dbReference type="HAMAP" id="MF_00007">
    <property type="entry name" value="DNA_primase_DnaG_arc"/>
    <property type="match status" value="1"/>
</dbReference>
<dbReference type="EMBL" id="FZNQ01000002">
    <property type="protein sequence ID" value="SNR31082.1"/>
    <property type="molecule type" value="Genomic_DNA"/>
</dbReference>
<comment type="function">
    <text evidence="9">RNA polymerase that catalyzes the synthesis of short RNA molecules used as primers for DNA polymerase during DNA replication.</text>
</comment>
<feature type="compositionally biased region" description="Acidic residues" evidence="10">
    <location>
        <begin position="367"/>
        <end position="384"/>
    </location>
</feature>
<evidence type="ECO:0000256" key="8">
    <source>
        <dbReference type="ARBA" id="ARBA00023163"/>
    </source>
</evidence>
<evidence type="ECO:0000313" key="13">
    <source>
        <dbReference type="Proteomes" id="UP000198397"/>
    </source>
</evidence>